<proteinExistence type="inferred from homology"/>
<dbReference type="EC" id="5.6.2.4" evidence="15"/>
<evidence type="ECO:0000256" key="13">
    <source>
        <dbReference type="ARBA" id="ARBA00034617"/>
    </source>
</evidence>
<evidence type="ECO:0000256" key="3">
    <source>
        <dbReference type="ARBA" id="ARBA00022741"/>
    </source>
</evidence>
<feature type="region of interest" description="Nuclease activity, interacts with RecD and RecA" evidence="15">
    <location>
        <begin position="920"/>
        <end position="1207"/>
    </location>
</feature>
<evidence type="ECO:0000256" key="7">
    <source>
        <dbReference type="ARBA" id="ARBA00022839"/>
    </source>
</evidence>
<dbReference type="PANTHER" id="PTHR11070">
    <property type="entry name" value="UVRD / RECB / PCRA DNA HELICASE FAMILY MEMBER"/>
    <property type="match status" value="1"/>
</dbReference>
<comment type="function">
    <text evidence="15">A helicase/nuclease that prepares dsDNA breaks (DSB) for recombinational DNA repair. Binds to DSBs and unwinds DNA via a highly rapid and processive ATP-dependent bidirectional helicase activity. Unwinds dsDNA until it encounters a Chi (crossover hotspot instigator) sequence from the 3' direction. Cuts ssDNA a few nucleotides 3' to the Chi site. The properties and activities of the enzyme are changed at Chi. The Chi-altered holoenzyme produces a long 3'-ssDNA overhang and facilitates RecA-binding to the ssDNA for homologous DNA recombination and repair. Holoenzyme degrades any linearized DNA that is unable to undergo homologous recombination. In the holoenzyme this subunit contributes ATPase, 3'-5' helicase, exonuclease activity and loads RecA onto ssDNA.</text>
</comment>
<keyword evidence="5 15" id="KW-0378">Hydrolase</keyword>
<dbReference type="Gene3D" id="1.10.3170.10">
    <property type="entry name" value="Recbcd, chain B, domain 2"/>
    <property type="match status" value="1"/>
</dbReference>
<evidence type="ECO:0000256" key="9">
    <source>
        <dbReference type="ARBA" id="ARBA00022842"/>
    </source>
</evidence>
<feature type="domain" description="UvrD-like helicase C-terminal" evidence="18">
    <location>
        <begin position="472"/>
        <end position="773"/>
    </location>
</feature>
<feature type="domain" description="UvrD-like helicase ATP-binding" evidence="17">
    <location>
        <begin position="1"/>
        <end position="471"/>
    </location>
</feature>
<evidence type="ECO:0000313" key="19">
    <source>
        <dbReference type="EMBL" id="MDM7858143.1"/>
    </source>
</evidence>
<keyword evidence="6 15" id="KW-0347">Helicase</keyword>
<organism evidence="19 20">
    <name type="scientific">Thiopseudomonas acetoxidans</name>
    <dbReference type="NCBI Taxonomy" id="3041622"/>
    <lineage>
        <taxon>Bacteria</taxon>
        <taxon>Pseudomonadati</taxon>
        <taxon>Pseudomonadota</taxon>
        <taxon>Gammaproteobacteria</taxon>
        <taxon>Pseudomonadales</taxon>
        <taxon>Pseudomonadaceae</taxon>
        <taxon>Thiopseudomonas</taxon>
    </lineage>
</organism>
<dbReference type="InterPro" id="IPR027417">
    <property type="entry name" value="P-loop_NTPase"/>
</dbReference>
<comment type="domain">
    <text evidence="15">The N-terminal DNA-binding domain is a ssDNA-dependent ATPase and has ATP-dependent 3'-5' helicase function. This domain interacts with RecC.</text>
</comment>
<keyword evidence="4 15" id="KW-0227">DNA damage</keyword>
<dbReference type="NCBIfam" id="TIGR00609">
    <property type="entry name" value="recB"/>
    <property type="match status" value="1"/>
</dbReference>
<feature type="binding site" evidence="16">
    <location>
        <begin position="21"/>
        <end position="28"/>
    </location>
    <ligand>
        <name>ATP</name>
        <dbReference type="ChEBI" id="CHEBI:30616"/>
    </ligand>
</feature>
<evidence type="ECO:0000313" key="20">
    <source>
        <dbReference type="Proteomes" id="UP001241056"/>
    </source>
</evidence>
<evidence type="ECO:0000256" key="5">
    <source>
        <dbReference type="ARBA" id="ARBA00022801"/>
    </source>
</evidence>
<comment type="catalytic activity">
    <reaction evidence="14 15">
        <text>ATP + H2O = ADP + phosphate + H(+)</text>
        <dbReference type="Rhea" id="RHEA:13065"/>
        <dbReference type="ChEBI" id="CHEBI:15377"/>
        <dbReference type="ChEBI" id="CHEBI:15378"/>
        <dbReference type="ChEBI" id="CHEBI:30616"/>
        <dbReference type="ChEBI" id="CHEBI:43474"/>
        <dbReference type="ChEBI" id="CHEBI:456216"/>
        <dbReference type="EC" id="5.6.2.4"/>
    </reaction>
</comment>
<dbReference type="SUPFAM" id="SSF52540">
    <property type="entry name" value="P-loop containing nucleoside triphosphate hydrolases"/>
    <property type="match status" value="1"/>
</dbReference>
<dbReference type="HAMAP" id="MF_01485">
    <property type="entry name" value="RecB"/>
    <property type="match status" value="1"/>
</dbReference>
<feature type="binding site" evidence="15">
    <location>
        <position position="983"/>
    </location>
    <ligand>
        <name>Mg(2+)</name>
        <dbReference type="ChEBI" id="CHEBI:18420"/>
    </ligand>
</feature>
<evidence type="ECO:0000256" key="6">
    <source>
        <dbReference type="ARBA" id="ARBA00022806"/>
    </source>
</evidence>
<feature type="binding site" evidence="15">
    <location>
        <position position="1110"/>
    </location>
    <ligand>
        <name>Mg(2+)</name>
        <dbReference type="ChEBI" id="CHEBI:18420"/>
    </ligand>
</feature>
<comment type="catalytic activity">
    <reaction evidence="13 15">
        <text>Couples ATP hydrolysis with the unwinding of duplex DNA by translocating in the 3'-5' direction.</text>
        <dbReference type="EC" id="5.6.2.4"/>
    </reaction>
</comment>
<dbReference type="Proteomes" id="UP001241056">
    <property type="component" value="Unassembled WGS sequence"/>
</dbReference>
<evidence type="ECO:0000256" key="1">
    <source>
        <dbReference type="ARBA" id="ARBA00022722"/>
    </source>
</evidence>
<keyword evidence="2 15" id="KW-0479">Metal-binding</keyword>
<gene>
    <name evidence="15 19" type="primary">recB</name>
    <name evidence="19" type="ORF">QEZ41_07615</name>
</gene>
<evidence type="ECO:0000256" key="11">
    <source>
        <dbReference type="ARBA" id="ARBA00023204"/>
    </source>
</evidence>
<keyword evidence="7 15" id="KW-0269">Exonuclease</keyword>
<keyword evidence="20" id="KW-1185">Reference proteome</keyword>
<feature type="active site" description="For nuclease activity" evidence="15">
    <location>
        <position position="1110"/>
    </location>
</feature>
<protein>
    <recommendedName>
        <fullName evidence="15">RecBCD enzyme subunit RecB</fullName>
        <ecNumber evidence="15">3.1.11.5</ecNumber>
        <ecNumber evidence="15">5.6.2.4</ecNumber>
    </recommendedName>
    <alternativeName>
        <fullName evidence="15">DNA 3'-5' helicase subunit RecB</fullName>
    </alternativeName>
    <alternativeName>
        <fullName evidence="15">Exonuclease V subunit RecB</fullName>
        <shortName evidence="15">ExoV subunit RecB</shortName>
    </alternativeName>
    <alternativeName>
        <fullName evidence="15">Helicase/nuclease RecBCD subunit RecB</fullName>
    </alternativeName>
</protein>
<dbReference type="InterPro" id="IPR038726">
    <property type="entry name" value="PDDEXK_AddAB-type"/>
</dbReference>
<evidence type="ECO:0000256" key="2">
    <source>
        <dbReference type="ARBA" id="ARBA00022723"/>
    </source>
</evidence>
<name>A0ABT7SPM4_9GAMM</name>
<dbReference type="Gene3D" id="3.40.50.300">
    <property type="entry name" value="P-loop containing nucleotide triphosphate hydrolases"/>
    <property type="match status" value="2"/>
</dbReference>
<sequence length="1207" mass="136130">MSKQTLIPLNFPLYGSRLIEASAGTGKTYTIAALYVRLVLNHGGQNAFRRDLQSGPGLMPPEILVVTFTDAATKELRDRIRARLVEAAQLFRGQLETEDAFLLDLKAEYAPEQWPACAFWLDSAAQWMDEAAVSTIHAWCKRMLGEHAFASGSLFNQELQKDHSALYEQVVKDYWRSQCYELTGPALQWVIEQWQTPQQLWGLLQPVLKTSAQKLPAHTGSLAQLIDTHLTEYQQQLAELKQPWLSWVDELEALIEEAAKAKAFHANKMNSSHRGGWFTKLRAWAQDAEQLELNIGRGMERLTPEGLAEIWKEGSSPPEHPALYAMQELPAQLQALEHLLPDAMRWHAASWVQQCFSEEKNKRAELGFDDLLTRLDHALQADPEGRLAQIIRRQFPVVMIDEFQDTDPVQYRIFDSVYNLAANDPETGLFLIGDPKQAIYSFRGADIYSYLAARKATAGRHYNLDTNYRSTHAMVAAVNQLFARATSYPRGAFLFGAEGEDRLDYVQVKANGRATEWQVDGEKQPALTFWHLPADDKRLSKGYYSATMAASCASEIVRLLNSADTGFVDAQGQLQPLQASDIAVLVRGIGEARDIRAALAERQVRSVYLSERDSVFNSQQAFDIQLWLAACLQPEDERAVKAALASQTLALSLTELERLQQDERAWEATVERFKGYQQRWQQRGVLPMLRKLMHDYQLPQRLVQDSQGERALTNLLHLAEILQQQARELDGQATLLQYLQHAYAVGEVADEQILRLESDANLVRVVTIHKSKGLEYPLVFLPFVSSYRSCDRKEAVVVQQDSARQLFLRAPDEQIWQQAEQERLAEDLRLLYVALTRSKHACWLGVAEVGAGLHGAALGYLLGGGQELDNPQALTQWLAPLTSPETQVLVAPPASDDRYQVVQAPFTPECRHASTLAHKPWWISSYSRLSSQGPGADRIPDSLAAQVYSDDEAILVEPAQVDEQKTEGMHAFPRGARHGNFLHDLLELCLGLEQQTVASRRALVETLCQQRGYTDQVGTLCQWLEVLLSTEFQLGDGRCFNLLQLEHWQAEMEFWFAAEQVDSQQLDQLVSAAILASLPRPQVNPLQLNGMFKGFIDLLFSVGGRYYVADYKSNHLGANSLAYTEQAMDAAVLKHRYDLQYVLYSLALHRLLRGRLPDYDYEQHFGGVVYLFLRGIEGPHQGVHYQRPPLELLDALDALFAGRQEVA</sequence>
<evidence type="ECO:0000256" key="15">
    <source>
        <dbReference type="HAMAP-Rule" id="MF_01485"/>
    </source>
</evidence>
<dbReference type="EC" id="3.1.11.5" evidence="15"/>
<evidence type="ECO:0000259" key="18">
    <source>
        <dbReference type="PROSITE" id="PS51217"/>
    </source>
</evidence>
<dbReference type="Pfam" id="PF13361">
    <property type="entry name" value="UvrD_C"/>
    <property type="match status" value="1"/>
</dbReference>
<dbReference type="EMBL" id="JAUCDY010000007">
    <property type="protein sequence ID" value="MDM7858143.1"/>
    <property type="molecule type" value="Genomic_DNA"/>
</dbReference>
<evidence type="ECO:0000259" key="17">
    <source>
        <dbReference type="PROSITE" id="PS51198"/>
    </source>
</evidence>
<keyword evidence="10 15" id="KW-0238">DNA-binding</keyword>
<dbReference type="Gene3D" id="3.90.320.10">
    <property type="match status" value="1"/>
</dbReference>
<keyword evidence="1 15" id="KW-0540">Nuclease</keyword>
<feature type="region of interest" description="DNA-binding and helicase activity, interacts with RecC" evidence="15">
    <location>
        <begin position="1"/>
        <end position="895"/>
    </location>
</feature>
<dbReference type="PANTHER" id="PTHR11070:SF23">
    <property type="entry name" value="RECBCD ENZYME SUBUNIT RECB"/>
    <property type="match status" value="1"/>
</dbReference>
<comment type="miscellaneous">
    <text evidence="15">In the RecBCD complex, RecB has a slow 3'-5' helicase, an exonuclease activity and loads RecA onto ssDNA, RecD has a fast 5'-3' helicase activity, while RecC stimulates the ATPase and processivity of the RecB helicase and contributes to recognition of the Chi site.</text>
</comment>
<comment type="catalytic activity">
    <reaction evidence="15">
        <text>Exonucleolytic cleavage (in the presence of ATP) in either 5'- to 3'- or 3'- to 5'-direction to yield 5'-phosphooligonucleotides.</text>
        <dbReference type="EC" id="3.1.11.5"/>
    </reaction>
</comment>
<keyword evidence="11 15" id="KW-0234">DNA repair</keyword>
<dbReference type="SUPFAM" id="SSF52980">
    <property type="entry name" value="Restriction endonuclease-like"/>
    <property type="match status" value="1"/>
</dbReference>
<dbReference type="InterPro" id="IPR014017">
    <property type="entry name" value="DNA_helicase_UvrD-like_C"/>
</dbReference>
<comment type="subunit">
    <text evidence="15">Heterotrimer of RecB, RecC and RecD. All subunits contribute to DNA-binding. Interacts with RecA.</text>
</comment>
<dbReference type="InterPro" id="IPR000212">
    <property type="entry name" value="DNA_helicase_UvrD/REP"/>
</dbReference>
<reference evidence="19 20" key="1">
    <citation type="submission" date="2023-06" db="EMBL/GenBank/DDBJ databases">
        <title>Thiopseudomonas sp. CY1220 draft genome sequence.</title>
        <authorList>
            <person name="Zhao G."/>
            <person name="An M."/>
        </authorList>
    </citation>
    <scope>NUCLEOTIDE SEQUENCE [LARGE SCALE GENOMIC DNA]</scope>
    <source>
        <strain evidence="19 20">CY1220</strain>
    </source>
</reference>
<dbReference type="InterPro" id="IPR004586">
    <property type="entry name" value="RecB"/>
</dbReference>
<comment type="caution">
    <text evidence="19">The sequence shown here is derived from an EMBL/GenBank/DDBJ whole genome shotgun (WGS) entry which is preliminary data.</text>
</comment>
<dbReference type="Gene3D" id="1.10.486.10">
    <property type="entry name" value="PCRA, domain 4"/>
    <property type="match status" value="1"/>
</dbReference>
<dbReference type="PROSITE" id="PS51217">
    <property type="entry name" value="UVRD_HELICASE_CTER"/>
    <property type="match status" value="1"/>
</dbReference>
<dbReference type="InterPro" id="IPR011335">
    <property type="entry name" value="Restrct_endonuc-II-like"/>
</dbReference>
<dbReference type="InterPro" id="IPR014016">
    <property type="entry name" value="UvrD-like_ATP-bd"/>
</dbReference>
<evidence type="ECO:0000256" key="8">
    <source>
        <dbReference type="ARBA" id="ARBA00022840"/>
    </source>
</evidence>
<dbReference type="InterPro" id="IPR011604">
    <property type="entry name" value="PDDEXK-like_dom_sf"/>
</dbReference>
<keyword evidence="12 15" id="KW-0413">Isomerase</keyword>
<evidence type="ECO:0000256" key="14">
    <source>
        <dbReference type="ARBA" id="ARBA00048988"/>
    </source>
</evidence>
<dbReference type="Pfam" id="PF00580">
    <property type="entry name" value="UvrD-helicase"/>
    <property type="match status" value="1"/>
</dbReference>
<dbReference type="RefSeq" id="WP_289410800.1">
    <property type="nucleotide sequence ID" value="NZ_JAUCDY010000007.1"/>
</dbReference>
<accession>A0ABT7SPM4</accession>
<dbReference type="Pfam" id="PF12705">
    <property type="entry name" value="PDDEXK_1"/>
    <property type="match status" value="1"/>
</dbReference>
<keyword evidence="8 15" id="KW-0067">ATP-binding</keyword>
<evidence type="ECO:0000256" key="4">
    <source>
        <dbReference type="ARBA" id="ARBA00022763"/>
    </source>
</evidence>
<evidence type="ECO:0000256" key="12">
    <source>
        <dbReference type="ARBA" id="ARBA00023235"/>
    </source>
</evidence>
<feature type="binding site" evidence="15">
    <location>
        <position position="1097"/>
    </location>
    <ligand>
        <name>Mg(2+)</name>
        <dbReference type="ChEBI" id="CHEBI:18420"/>
    </ligand>
</feature>
<comment type="similarity">
    <text evidence="15">Belongs to the helicase family. UvrD subfamily.</text>
</comment>
<keyword evidence="3 15" id="KW-0547">Nucleotide-binding</keyword>
<keyword evidence="9 15" id="KW-0460">Magnesium</keyword>
<dbReference type="GO" id="GO:0008854">
    <property type="term" value="F:exodeoxyribonuclease V activity"/>
    <property type="evidence" value="ECO:0007669"/>
    <property type="project" value="UniProtKB-EC"/>
</dbReference>
<comment type="cofactor">
    <cofactor evidence="15">
        <name>Mg(2+)</name>
        <dbReference type="ChEBI" id="CHEBI:18420"/>
    </cofactor>
    <text evidence="15">Binds 1 Mg(2+) ion per subunit.</text>
</comment>
<evidence type="ECO:0000256" key="10">
    <source>
        <dbReference type="ARBA" id="ARBA00023125"/>
    </source>
</evidence>
<comment type="domain">
    <text evidence="15">The C-terminal domain has nuclease activity and interacts with RecD. It interacts with RecA, facilitating its loading onto ssDNA.</text>
</comment>
<dbReference type="CDD" id="cd22352">
    <property type="entry name" value="RecB_C-like"/>
    <property type="match status" value="1"/>
</dbReference>
<dbReference type="PROSITE" id="PS51198">
    <property type="entry name" value="UVRD_HELICASE_ATP_BIND"/>
    <property type="match status" value="1"/>
</dbReference>
<evidence type="ECO:0000256" key="16">
    <source>
        <dbReference type="PROSITE-ProRule" id="PRU00560"/>
    </source>
</evidence>